<proteinExistence type="predicted"/>
<dbReference type="EMBL" id="BGPR01018710">
    <property type="protein sequence ID" value="GBN79931.1"/>
    <property type="molecule type" value="Genomic_DNA"/>
</dbReference>
<protein>
    <recommendedName>
        <fullName evidence="3">DUF4371 domain-containing protein</fullName>
    </recommendedName>
</protein>
<name>A0A4Y2RW04_ARAVE</name>
<keyword evidence="2" id="KW-1185">Reference proteome</keyword>
<reference evidence="1 2" key="1">
    <citation type="journal article" date="2019" name="Sci. Rep.">
        <title>Orb-weaving spider Araneus ventricosus genome elucidates the spidroin gene catalogue.</title>
        <authorList>
            <person name="Kono N."/>
            <person name="Nakamura H."/>
            <person name="Ohtoshi R."/>
            <person name="Moran D.A.P."/>
            <person name="Shinohara A."/>
            <person name="Yoshida Y."/>
            <person name="Fujiwara M."/>
            <person name="Mori M."/>
            <person name="Tomita M."/>
            <person name="Arakawa K."/>
        </authorList>
    </citation>
    <scope>NUCLEOTIDE SEQUENCE [LARGE SCALE GENOMIC DNA]</scope>
</reference>
<dbReference type="Proteomes" id="UP000499080">
    <property type="component" value="Unassembled WGS sequence"/>
</dbReference>
<comment type="caution">
    <text evidence="1">The sequence shown here is derived from an EMBL/GenBank/DDBJ whole genome shotgun (WGS) entry which is preliminary data.</text>
</comment>
<dbReference type="OrthoDB" id="6617942at2759"/>
<evidence type="ECO:0000313" key="2">
    <source>
        <dbReference type="Proteomes" id="UP000499080"/>
    </source>
</evidence>
<organism evidence="1 2">
    <name type="scientific">Araneus ventricosus</name>
    <name type="common">Orbweaver spider</name>
    <name type="synonym">Epeira ventricosa</name>
    <dbReference type="NCBI Taxonomy" id="182803"/>
    <lineage>
        <taxon>Eukaryota</taxon>
        <taxon>Metazoa</taxon>
        <taxon>Ecdysozoa</taxon>
        <taxon>Arthropoda</taxon>
        <taxon>Chelicerata</taxon>
        <taxon>Arachnida</taxon>
        <taxon>Araneae</taxon>
        <taxon>Araneomorphae</taxon>
        <taxon>Entelegynae</taxon>
        <taxon>Araneoidea</taxon>
        <taxon>Araneidae</taxon>
        <taxon>Araneus</taxon>
    </lineage>
</organism>
<gene>
    <name evidence="1" type="ORF">AVEN_236472_1</name>
</gene>
<evidence type="ECO:0008006" key="3">
    <source>
        <dbReference type="Google" id="ProtNLM"/>
    </source>
</evidence>
<sequence length="153" mass="17532">MKFGVREQRQEPLYRLSQLKKIMAKTSLVYTSMGEKTGLYQWKTTYITYIQQVRIEEHVSLVKEPGSEYICHVSVNFGRAQITGNCIYSFLSCVDNDIDVTKFVAIDCDGTSVKTGVKEGIIHIMELILNRPLQWFVCPLHANDLPLRQNTAK</sequence>
<evidence type="ECO:0000313" key="1">
    <source>
        <dbReference type="EMBL" id="GBN79931.1"/>
    </source>
</evidence>
<dbReference type="AlphaFoldDB" id="A0A4Y2RW04"/>
<accession>A0A4Y2RW04</accession>